<keyword evidence="10" id="KW-1185">Reference proteome</keyword>
<dbReference type="InterPro" id="IPR029063">
    <property type="entry name" value="SAM-dependent_MTases_sf"/>
</dbReference>
<feature type="domain" description="SAM-dependent MTase RsmB/NOP-type" evidence="8">
    <location>
        <begin position="190"/>
        <end position="485"/>
    </location>
</feature>
<reference evidence="10" key="1">
    <citation type="journal article" date="2019" name="Int. J. Syst. Evol. Microbiol.">
        <title>The Global Catalogue of Microorganisms (GCM) 10K type strain sequencing project: providing services to taxonomists for standard genome sequencing and annotation.</title>
        <authorList>
            <consortium name="The Broad Institute Genomics Platform"/>
            <consortium name="The Broad Institute Genome Sequencing Center for Infectious Disease"/>
            <person name="Wu L."/>
            <person name="Ma J."/>
        </authorList>
    </citation>
    <scope>NUCLEOTIDE SEQUENCE [LARGE SCALE GENOMIC DNA]</scope>
    <source>
        <strain evidence="10">JCM 10671</strain>
    </source>
</reference>
<dbReference type="PANTHER" id="PTHR22807">
    <property type="entry name" value="NOP2 YEAST -RELATED NOL1/NOP2/FMU SUN DOMAIN-CONTAINING"/>
    <property type="match status" value="1"/>
</dbReference>
<comment type="caution">
    <text evidence="9">The sequence shown here is derived from an EMBL/GenBank/DDBJ whole genome shotgun (WGS) entry which is preliminary data.</text>
</comment>
<dbReference type="InterPro" id="IPR049560">
    <property type="entry name" value="MeTrfase_RsmB-F_NOP2_cat"/>
</dbReference>
<dbReference type="RefSeq" id="WP_344606485.1">
    <property type="nucleotide sequence ID" value="NZ_BAAAHE010000026.1"/>
</dbReference>
<name>A0ABP3S528_9ACTN</name>
<feature type="region of interest" description="Disordered" evidence="7">
    <location>
        <begin position="1"/>
        <end position="37"/>
    </location>
</feature>
<dbReference type="Gene3D" id="3.40.50.150">
    <property type="entry name" value="Vaccinia Virus protein VP39"/>
    <property type="match status" value="1"/>
</dbReference>
<gene>
    <name evidence="9" type="ORF">GCM10009547_31880</name>
</gene>
<evidence type="ECO:0000256" key="2">
    <source>
        <dbReference type="ARBA" id="ARBA00022603"/>
    </source>
</evidence>
<feature type="binding site" evidence="6">
    <location>
        <position position="349"/>
    </location>
    <ligand>
        <name>S-adenosyl-L-methionine</name>
        <dbReference type="ChEBI" id="CHEBI:59789"/>
    </ligand>
</feature>
<dbReference type="InterPro" id="IPR018314">
    <property type="entry name" value="RsmB/NOL1/NOP2-like_CS"/>
</dbReference>
<accession>A0ABP3S528</accession>
<dbReference type="PROSITE" id="PS51686">
    <property type="entry name" value="SAM_MT_RSMB_NOP"/>
    <property type="match status" value="1"/>
</dbReference>
<evidence type="ECO:0000259" key="8">
    <source>
        <dbReference type="PROSITE" id="PS51686"/>
    </source>
</evidence>
<keyword evidence="2 6" id="KW-0489">Methyltransferase</keyword>
<dbReference type="SUPFAM" id="SSF48013">
    <property type="entry name" value="NusB-like"/>
    <property type="match status" value="1"/>
</dbReference>
<evidence type="ECO:0000256" key="6">
    <source>
        <dbReference type="PROSITE-ProRule" id="PRU01023"/>
    </source>
</evidence>
<organism evidence="9 10">
    <name type="scientific">Sporichthya brevicatena</name>
    <dbReference type="NCBI Taxonomy" id="171442"/>
    <lineage>
        <taxon>Bacteria</taxon>
        <taxon>Bacillati</taxon>
        <taxon>Actinomycetota</taxon>
        <taxon>Actinomycetes</taxon>
        <taxon>Sporichthyales</taxon>
        <taxon>Sporichthyaceae</taxon>
        <taxon>Sporichthya</taxon>
    </lineage>
</organism>
<evidence type="ECO:0000256" key="7">
    <source>
        <dbReference type="SAM" id="MobiDB-lite"/>
    </source>
</evidence>
<keyword evidence="3 6" id="KW-0808">Transferase</keyword>
<sequence length="485" mass="50349">MNDDPRGRSRRGGRPASRSGDRARQRNPRSEPADPARRAAFDLLRAVADRDAYANLVLPGLLRERGLTGRDAAFATELGYGTLRAQGTYDAILAACVDRPLEKLDPGVVEVLRLGAHQLLGLRTPPHAAVSATVALCRAAVGPGPAGLVNAVLRKVSAHDLDAWAAELGPARDADPAGHLALRHAHPRWVVSAVADALGAGGRADWDEVEAALAANNAPPRVTLVARPGRAAVDDLVAAGAQAAPYSRVGAILPGGDPGGLSLVRSGAAGVQDEGSQLVTLALADAPLDGPDARWLDMCAGPGGKAALLAGLAGERGAWLVAAEVAPHRARLVAAALGSERAAAPVVADGRAPAWPADTFDRVLVDAPCTGLGALRRRPESRWRREPGDVGRLFDLQRELLLSAIGSARPGGLVAYVTCSPHPGETRGVVAAATADSARSGRPVEPVDARSLFPRVPDLGDGPHVQLWPHRHGTDAMFLALLRRS</sequence>
<dbReference type="PROSITE" id="PS01153">
    <property type="entry name" value="NOL1_NOP2_SUN"/>
    <property type="match status" value="1"/>
</dbReference>
<dbReference type="Proteomes" id="UP001500957">
    <property type="component" value="Unassembled WGS sequence"/>
</dbReference>
<evidence type="ECO:0000256" key="1">
    <source>
        <dbReference type="ARBA" id="ARBA00007494"/>
    </source>
</evidence>
<dbReference type="Pfam" id="PF01029">
    <property type="entry name" value="NusB"/>
    <property type="match status" value="1"/>
</dbReference>
<evidence type="ECO:0000256" key="5">
    <source>
        <dbReference type="ARBA" id="ARBA00022884"/>
    </source>
</evidence>
<feature type="binding site" evidence="6">
    <location>
        <position position="366"/>
    </location>
    <ligand>
        <name>S-adenosyl-L-methionine</name>
        <dbReference type="ChEBI" id="CHEBI:59789"/>
    </ligand>
</feature>
<keyword evidence="5 6" id="KW-0694">RNA-binding</keyword>
<dbReference type="Gene3D" id="1.10.940.10">
    <property type="entry name" value="NusB-like"/>
    <property type="match status" value="1"/>
</dbReference>
<evidence type="ECO:0000256" key="4">
    <source>
        <dbReference type="ARBA" id="ARBA00022691"/>
    </source>
</evidence>
<dbReference type="SUPFAM" id="SSF53335">
    <property type="entry name" value="S-adenosyl-L-methionine-dependent methyltransferases"/>
    <property type="match status" value="1"/>
</dbReference>
<dbReference type="PANTHER" id="PTHR22807:SF53">
    <property type="entry name" value="RIBOSOMAL RNA SMALL SUBUNIT METHYLTRANSFERASE B-RELATED"/>
    <property type="match status" value="1"/>
</dbReference>
<feature type="binding site" evidence="6">
    <location>
        <position position="324"/>
    </location>
    <ligand>
        <name>S-adenosyl-L-methionine</name>
        <dbReference type="ChEBI" id="CHEBI:59789"/>
    </ligand>
</feature>
<evidence type="ECO:0000256" key="3">
    <source>
        <dbReference type="ARBA" id="ARBA00022679"/>
    </source>
</evidence>
<dbReference type="PRINTS" id="PR02008">
    <property type="entry name" value="RCMTFAMILY"/>
</dbReference>
<dbReference type="InterPro" id="IPR006027">
    <property type="entry name" value="NusB_RsmB_TIM44"/>
</dbReference>
<proteinExistence type="inferred from homology"/>
<dbReference type="EMBL" id="BAAAHE010000026">
    <property type="protein sequence ID" value="GAA0626129.1"/>
    <property type="molecule type" value="Genomic_DNA"/>
</dbReference>
<dbReference type="InterPro" id="IPR035926">
    <property type="entry name" value="NusB-like_sf"/>
</dbReference>
<dbReference type="Pfam" id="PF01189">
    <property type="entry name" value="Methyltr_RsmB-F"/>
    <property type="match status" value="1"/>
</dbReference>
<feature type="binding site" evidence="6">
    <location>
        <begin position="299"/>
        <end position="305"/>
    </location>
    <ligand>
        <name>S-adenosyl-L-methionine</name>
        <dbReference type="ChEBI" id="CHEBI:59789"/>
    </ligand>
</feature>
<evidence type="ECO:0000313" key="9">
    <source>
        <dbReference type="EMBL" id="GAA0626129.1"/>
    </source>
</evidence>
<feature type="compositionally biased region" description="Basic and acidic residues" evidence="7">
    <location>
        <begin position="19"/>
        <end position="37"/>
    </location>
</feature>
<feature type="active site" description="Nucleophile" evidence="6">
    <location>
        <position position="419"/>
    </location>
</feature>
<comment type="similarity">
    <text evidence="1 6">Belongs to the class I-like SAM-binding methyltransferase superfamily. RsmB/NOP family.</text>
</comment>
<protein>
    <submittedName>
        <fullName evidence="9">Transcription antitermination factor NusB</fullName>
    </submittedName>
</protein>
<dbReference type="InterPro" id="IPR023267">
    <property type="entry name" value="RCMT"/>
</dbReference>
<evidence type="ECO:0000313" key="10">
    <source>
        <dbReference type="Proteomes" id="UP001500957"/>
    </source>
</evidence>
<keyword evidence="4 6" id="KW-0949">S-adenosyl-L-methionine</keyword>
<dbReference type="InterPro" id="IPR001678">
    <property type="entry name" value="MeTrfase_RsmB-F_NOP2_dom"/>
</dbReference>